<dbReference type="EMBL" id="LJIJ01000252">
    <property type="protein sequence ID" value="ODM99837.1"/>
    <property type="molecule type" value="Genomic_DNA"/>
</dbReference>
<dbReference type="PROSITE" id="PS00018">
    <property type="entry name" value="EF_HAND_1"/>
    <property type="match status" value="1"/>
</dbReference>
<keyword evidence="2" id="KW-0282">Flagellum</keyword>
<gene>
    <name evidence="7" type="ORF">Ocin01_06844</name>
</gene>
<comment type="caution">
    <text evidence="7">The sequence shown here is derived from an EMBL/GenBank/DDBJ whole genome shotgun (WGS) entry which is preliminary data.</text>
</comment>
<evidence type="ECO:0000256" key="3">
    <source>
        <dbReference type="ARBA" id="ARBA00023069"/>
    </source>
</evidence>
<evidence type="ECO:0000256" key="5">
    <source>
        <dbReference type="ARBA" id="ARBA00035651"/>
    </source>
</evidence>
<comment type="similarity">
    <text evidence="5">Belongs to the ropporin family.</text>
</comment>
<reference evidence="7 8" key="1">
    <citation type="journal article" date="2016" name="Genome Biol. Evol.">
        <title>Gene Family Evolution Reflects Adaptation to Soil Environmental Stressors in the Genome of the Collembolan Orchesella cincta.</title>
        <authorList>
            <person name="Faddeeva-Vakhrusheva A."/>
            <person name="Derks M.F."/>
            <person name="Anvar S.Y."/>
            <person name="Agamennone V."/>
            <person name="Suring W."/>
            <person name="Smit S."/>
            <person name="van Straalen N.M."/>
            <person name="Roelofs D."/>
        </authorList>
    </citation>
    <scope>NUCLEOTIDE SEQUENCE [LARGE SCALE GENOMIC DNA]</scope>
    <source>
        <tissue evidence="7">Mixed pool</tissue>
    </source>
</reference>
<evidence type="ECO:0000256" key="6">
    <source>
        <dbReference type="SAM" id="MobiDB-lite"/>
    </source>
</evidence>
<dbReference type="PANTHER" id="PTHR14952">
    <property type="entry name" value="ROPPORIN-1-LIKE PROTEIN"/>
    <property type="match status" value="1"/>
</dbReference>
<dbReference type="Proteomes" id="UP000094527">
    <property type="component" value="Unassembled WGS sequence"/>
</dbReference>
<keyword evidence="3" id="KW-0969">Cilium</keyword>
<feature type="compositionally biased region" description="Basic and acidic residues" evidence="6">
    <location>
        <begin position="68"/>
        <end position="79"/>
    </location>
</feature>
<dbReference type="Gene3D" id="1.20.890.10">
    <property type="entry name" value="cAMP-dependent protein kinase regulatory subunit, dimerization-anchoring domain"/>
    <property type="match status" value="1"/>
</dbReference>
<feature type="region of interest" description="Disordered" evidence="6">
    <location>
        <begin position="63"/>
        <end position="83"/>
    </location>
</feature>
<evidence type="ECO:0000256" key="4">
    <source>
        <dbReference type="ARBA" id="ARBA00023273"/>
    </source>
</evidence>
<sequence>MAEDGDPSTSNDQKSAKEKDCLEQIVIPPQLPQILKLYTKSAMRTQPKDLLRWTLTYMRAMAEGRPPPVKDRGEAEPVERSPAGLSPGFLRVLHLMLKDKNPDGKVSANDVRTAWEDLSFNPNDIEDTLDKADLSNGRVNDWRKVLVVFANTIPPSGDVAQTMRVVCEVLTEQPDGAEPYINYALWWELYVYLAKVVRNILSEKIKKVSGYLLDRTKKNFCLIGPRDFLNSDCPPLS</sequence>
<dbReference type="OMA" id="EPIYCSQ"/>
<dbReference type="PANTHER" id="PTHR14952:SF9">
    <property type="entry name" value="EF-HAND DOMAIN-CONTAINING PROTEIN"/>
    <property type="match status" value="1"/>
</dbReference>
<proteinExistence type="inferred from homology"/>
<name>A0A1D2N3H6_ORCCI</name>
<dbReference type="GO" id="GO:0031514">
    <property type="term" value="C:motile cilium"/>
    <property type="evidence" value="ECO:0007669"/>
    <property type="project" value="UniProtKB-SubCell"/>
</dbReference>
<accession>A0A1D2N3H6</accession>
<protein>
    <submittedName>
        <fullName evidence="7">Ropporin-1-like protein</fullName>
    </submittedName>
</protein>
<keyword evidence="4" id="KW-0966">Cell projection</keyword>
<comment type="subcellular location">
    <subcellularLocation>
        <location evidence="1">Cell projection</location>
        <location evidence="1">Cilium</location>
        <location evidence="1">Flagellum</location>
    </subcellularLocation>
</comment>
<dbReference type="InterPro" id="IPR018247">
    <property type="entry name" value="EF_Hand_1_Ca_BS"/>
</dbReference>
<dbReference type="AlphaFoldDB" id="A0A1D2N3H6"/>
<evidence type="ECO:0000256" key="2">
    <source>
        <dbReference type="ARBA" id="ARBA00022846"/>
    </source>
</evidence>
<evidence type="ECO:0000313" key="8">
    <source>
        <dbReference type="Proteomes" id="UP000094527"/>
    </source>
</evidence>
<evidence type="ECO:0000313" key="7">
    <source>
        <dbReference type="EMBL" id="ODM99837.1"/>
    </source>
</evidence>
<dbReference type="OrthoDB" id="10067602at2759"/>
<evidence type="ECO:0000256" key="1">
    <source>
        <dbReference type="ARBA" id="ARBA00004230"/>
    </source>
</evidence>
<feature type="region of interest" description="Disordered" evidence="6">
    <location>
        <begin position="1"/>
        <end position="21"/>
    </location>
</feature>
<keyword evidence="8" id="KW-1185">Reference proteome</keyword>
<organism evidence="7 8">
    <name type="scientific">Orchesella cincta</name>
    <name type="common">Springtail</name>
    <name type="synonym">Podura cincta</name>
    <dbReference type="NCBI Taxonomy" id="48709"/>
    <lineage>
        <taxon>Eukaryota</taxon>
        <taxon>Metazoa</taxon>
        <taxon>Ecdysozoa</taxon>
        <taxon>Arthropoda</taxon>
        <taxon>Hexapoda</taxon>
        <taxon>Collembola</taxon>
        <taxon>Entomobryomorpha</taxon>
        <taxon>Entomobryoidea</taxon>
        <taxon>Orchesellidae</taxon>
        <taxon>Orchesellinae</taxon>
        <taxon>Orchesella</taxon>
    </lineage>
</organism>
<dbReference type="SUPFAM" id="SSF47391">
    <property type="entry name" value="Dimerization-anchoring domain of cAMP-dependent PK regulatory subunit"/>
    <property type="match status" value="1"/>
</dbReference>